<dbReference type="Pfam" id="PF01161">
    <property type="entry name" value="PBP"/>
    <property type="match status" value="1"/>
</dbReference>
<sequence length="183" mass="20306">MLAEKAQAKAQAALAKLQKALTSNGVIPDVIPDSLNFKPAYELNIKFPSGKKAALGKELSSAACLSAPAASWPADENAFYTLIMVDPDAPSREKPTQGEIRHWVVANIPGSNIDKGEDLTEFMEPQPETGTGLHRYVFLLYRQKDRMELSVFEGKRTGWNAHQWAKRKGMTLEAVNFFQTQEK</sequence>
<dbReference type="SUPFAM" id="SSF49777">
    <property type="entry name" value="PEBP-like"/>
    <property type="match status" value="1"/>
</dbReference>
<dbReference type="PANTHER" id="PTHR11362">
    <property type="entry name" value="PHOSPHATIDYLETHANOLAMINE-BINDING PROTEIN"/>
    <property type="match status" value="1"/>
</dbReference>
<dbReference type="InterPro" id="IPR008914">
    <property type="entry name" value="PEBP"/>
</dbReference>
<organism evidence="2 3">
    <name type="scientific">Spizellomyces punctatus (strain DAOM BR117)</name>
    <dbReference type="NCBI Taxonomy" id="645134"/>
    <lineage>
        <taxon>Eukaryota</taxon>
        <taxon>Fungi</taxon>
        <taxon>Fungi incertae sedis</taxon>
        <taxon>Chytridiomycota</taxon>
        <taxon>Chytridiomycota incertae sedis</taxon>
        <taxon>Chytridiomycetes</taxon>
        <taxon>Spizellomycetales</taxon>
        <taxon>Spizellomycetaceae</taxon>
        <taxon>Spizellomyces</taxon>
    </lineage>
</organism>
<dbReference type="PROSITE" id="PS01220">
    <property type="entry name" value="PBP"/>
    <property type="match status" value="1"/>
</dbReference>
<name>A0A0L0HTW7_SPIPD</name>
<dbReference type="GeneID" id="27683799"/>
<dbReference type="AlphaFoldDB" id="A0A0L0HTW7"/>
<dbReference type="OrthoDB" id="2506647at2759"/>
<dbReference type="InterPro" id="IPR036610">
    <property type="entry name" value="PEBP-like_sf"/>
</dbReference>
<dbReference type="FunCoup" id="A0A0L0HTW7">
    <property type="interactions" value="11"/>
</dbReference>
<dbReference type="CDD" id="cd00866">
    <property type="entry name" value="PEBP_euk"/>
    <property type="match status" value="1"/>
</dbReference>
<evidence type="ECO:0000256" key="1">
    <source>
        <dbReference type="ARBA" id="ARBA00007091"/>
    </source>
</evidence>
<dbReference type="eggNOG" id="KOG3346">
    <property type="taxonomic scope" value="Eukaryota"/>
</dbReference>
<keyword evidence="3" id="KW-1185">Reference proteome</keyword>
<dbReference type="InParanoid" id="A0A0L0HTW7"/>
<dbReference type="Proteomes" id="UP000053201">
    <property type="component" value="Unassembled WGS sequence"/>
</dbReference>
<evidence type="ECO:0008006" key="4">
    <source>
        <dbReference type="Google" id="ProtNLM"/>
    </source>
</evidence>
<accession>A0A0L0HTW7</accession>
<evidence type="ECO:0000313" key="3">
    <source>
        <dbReference type="Proteomes" id="UP000053201"/>
    </source>
</evidence>
<dbReference type="RefSeq" id="XP_016612353.1">
    <property type="nucleotide sequence ID" value="XM_016748382.1"/>
</dbReference>
<dbReference type="STRING" id="645134.A0A0L0HTW7"/>
<evidence type="ECO:0000313" key="2">
    <source>
        <dbReference type="EMBL" id="KND04314.1"/>
    </source>
</evidence>
<comment type="similarity">
    <text evidence="1">Belongs to the phosphatidylethanolamine-binding protein family.</text>
</comment>
<proteinExistence type="inferred from homology"/>
<dbReference type="EMBL" id="KQ257450">
    <property type="protein sequence ID" value="KND04314.1"/>
    <property type="molecule type" value="Genomic_DNA"/>
</dbReference>
<dbReference type="OMA" id="NWGYGTP"/>
<dbReference type="InterPro" id="IPR035810">
    <property type="entry name" value="PEBP_euk"/>
</dbReference>
<dbReference type="PANTHER" id="PTHR11362:SF82">
    <property type="entry name" value="PHOSPHATIDYLETHANOLAMINE-BINDING PROTEIN 4"/>
    <property type="match status" value="1"/>
</dbReference>
<protein>
    <recommendedName>
        <fullName evidence="4">YbhB/YbcL family Raf kinase inhibitor-like protein</fullName>
    </recommendedName>
</protein>
<reference evidence="2 3" key="1">
    <citation type="submission" date="2009-08" db="EMBL/GenBank/DDBJ databases">
        <title>The Genome Sequence of Spizellomyces punctatus strain DAOM BR117.</title>
        <authorList>
            <consortium name="The Broad Institute Genome Sequencing Platform"/>
            <person name="Russ C."/>
            <person name="Cuomo C."/>
            <person name="Shea T."/>
            <person name="Young S.K."/>
            <person name="Zeng Q."/>
            <person name="Koehrsen M."/>
            <person name="Haas B."/>
            <person name="Borodovsky M."/>
            <person name="Guigo R."/>
            <person name="Alvarado L."/>
            <person name="Berlin A."/>
            <person name="Bochicchio J."/>
            <person name="Borenstein D."/>
            <person name="Chapman S."/>
            <person name="Chen Z."/>
            <person name="Engels R."/>
            <person name="Freedman E."/>
            <person name="Gellesch M."/>
            <person name="Goldberg J."/>
            <person name="Griggs A."/>
            <person name="Gujja S."/>
            <person name="Heiman D."/>
            <person name="Hepburn T."/>
            <person name="Howarth C."/>
            <person name="Jen D."/>
            <person name="Larson L."/>
            <person name="Lewis B."/>
            <person name="Mehta T."/>
            <person name="Park D."/>
            <person name="Pearson M."/>
            <person name="Roberts A."/>
            <person name="Saif S."/>
            <person name="Shenoy N."/>
            <person name="Sisk P."/>
            <person name="Stolte C."/>
            <person name="Sykes S."/>
            <person name="Thomson T."/>
            <person name="Walk T."/>
            <person name="White J."/>
            <person name="Yandava C."/>
            <person name="Burger G."/>
            <person name="Gray M.W."/>
            <person name="Holland P.W.H."/>
            <person name="King N."/>
            <person name="Lang F.B.F."/>
            <person name="Roger A.J."/>
            <person name="Ruiz-Trillo I."/>
            <person name="Lander E."/>
            <person name="Nusbaum C."/>
        </authorList>
    </citation>
    <scope>NUCLEOTIDE SEQUENCE [LARGE SCALE GENOMIC DNA]</scope>
    <source>
        <strain evidence="2 3">DAOM BR117</strain>
    </source>
</reference>
<dbReference type="InterPro" id="IPR001858">
    <property type="entry name" value="Phosphatidylethanolamine-bd_CS"/>
</dbReference>
<dbReference type="Gene3D" id="3.90.280.10">
    <property type="entry name" value="PEBP-like"/>
    <property type="match status" value="1"/>
</dbReference>
<dbReference type="VEuPathDB" id="FungiDB:SPPG_00045"/>
<gene>
    <name evidence="2" type="ORF">SPPG_00045</name>
</gene>